<evidence type="ECO:0000256" key="1">
    <source>
        <dbReference type="ARBA" id="ARBA00022801"/>
    </source>
</evidence>
<dbReference type="GO" id="GO:0008477">
    <property type="term" value="F:purine nucleosidase activity"/>
    <property type="evidence" value="ECO:0007669"/>
    <property type="project" value="UniProtKB-EC"/>
</dbReference>
<dbReference type="Gene3D" id="3.90.245.10">
    <property type="entry name" value="Ribonucleoside hydrolase-like"/>
    <property type="match status" value="1"/>
</dbReference>
<dbReference type="PATRIC" id="fig|242163.4.peg.596"/>
<dbReference type="InterPro" id="IPR023186">
    <property type="entry name" value="IUNH"/>
</dbReference>
<dbReference type="OrthoDB" id="9797882at2"/>
<accession>A0A0L0MBR7</accession>
<comment type="caution">
    <text evidence="5">The sequence shown here is derived from an EMBL/GenBank/DDBJ whole genome shotgun (WGS) entry which is preliminary data.</text>
</comment>
<dbReference type="InterPro" id="IPR001910">
    <property type="entry name" value="Inosine/uridine_hydrolase_dom"/>
</dbReference>
<evidence type="ECO:0000256" key="2">
    <source>
        <dbReference type="ARBA" id="ARBA00023295"/>
    </source>
</evidence>
<dbReference type="Pfam" id="PF01156">
    <property type="entry name" value="IU_nuc_hydro"/>
    <property type="match status" value="1"/>
</dbReference>
<feature type="chain" id="PRO_5005544252" evidence="3">
    <location>
        <begin position="23"/>
        <end position="373"/>
    </location>
</feature>
<keyword evidence="6" id="KW-1185">Reference proteome</keyword>
<dbReference type="PROSITE" id="PS51257">
    <property type="entry name" value="PROKAR_LIPOPROTEIN"/>
    <property type="match status" value="1"/>
</dbReference>
<reference evidence="6" key="1">
    <citation type="submission" date="2015-06" db="EMBL/GenBank/DDBJ databases">
        <title>Comparative genomics of Burkholderia leaf nodule symbionts.</title>
        <authorList>
            <person name="Carlier A."/>
            <person name="Eberl L."/>
            <person name="Pinto-Carbo M."/>
        </authorList>
    </citation>
    <scope>NUCLEOTIDE SEQUENCE [LARGE SCALE GENOMIC DNA]</scope>
    <source>
        <strain evidence="6">UZHbot4</strain>
    </source>
</reference>
<feature type="domain" description="Inosine/uridine-preferring nucleoside hydrolase" evidence="4">
    <location>
        <begin position="40"/>
        <end position="358"/>
    </location>
</feature>
<dbReference type="SUPFAM" id="SSF53590">
    <property type="entry name" value="Nucleoside hydrolase"/>
    <property type="match status" value="1"/>
</dbReference>
<evidence type="ECO:0000256" key="3">
    <source>
        <dbReference type="SAM" id="SignalP"/>
    </source>
</evidence>
<keyword evidence="3" id="KW-0732">Signal</keyword>
<evidence type="ECO:0000313" key="6">
    <source>
        <dbReference type="Proteomes" id="UP000036959"/>
    </source>
</evidence>
<dbReference type="EMBL" id="LFJJ01000108">
    <property type="protein sequence ID" value="KND59700.1"/>
    <property type="molecule type" value="Genomic_DNA"/>
</dbReference>
<keyword evidence="1 5" id="KW-0378">Hydrolase</keyword>
<dbReference type="AlphaFoldDB" id="A0A0L0MBR7"/>
<dbReference type="PANTHER" id="PTHR12304:SF4">
    <property type="entry name" value="URIDINE NUCLEOSIDASE"/>
    <property type="match status" value="1"/>
</dbReference>
<feature type="signal peptide" evidence="3">
    <location>
        <begin position="1"/>
        <end position="22"/>
    </location>
</feature>
<dbReference type="InterPro" id="IPR036452">
    <property type="entry name" value="Ribo_hydro-like"/>
</dbReference>
<dbReference type="GO" id="GO:0006152">
    <property type="term" value="P:purine nucleoside catabolic process"/>
    <property type="evidence" value="ECO:0007669"/>
    <property type="project" value="TreeGrafter"/>
</dbReference>
<dbReference type="Proteomes" id="UP000036959">
    <property type="component" value="Unassembled WGS sequence"/>
</dbReference>
<organism evidence="5 6">
    <name type="scientific">Candidatus Burkholderia verschuerenii</name>
    <dbReference type="NCBI Taxonomy" id="242163"/>
    <lineage>
        <taxon>Bacteria</taxon>
        <taxon>Pseudomonadati</taxon>
        <taxon>Pseudomonadota</taxon>
        <taxon>Betaproteobacteria</taxon>
        <taxon>Burkholderiales</taxon>
        <taxon>Burkholderiaceae</taxon>
        <taxon>Burkholderia</taxon>
    </lineage>
</organism>
<dbReference type="GO" id="GO:0005829">
    <property type="term" value="C:cytosol"/>
    <property type="evidence" value="ECO:0007669"/>
    <property type="project" value="TreeGrafter"/>
</dbReference>
<dbReference type="EC" id="3.2.2.1" evidence="5"/>
<dbReference type="RefSeq" id="WP_050454457.1">
    <property type="nucleotide sequence ID" value="NZ_LFJJ01000108.1"/>
</dbReference>
<proteinExistence type="predicted"/>
<protein>
    <submittedName>
        <fullName evidence="5">Inosine-uridine preferring nucleoside hydrolase</fullName>
        <ecNumber evidence="5">3.2.2.1</ecNumber>
    </submittedName>
</protein>
<evidence type="ECO:0000313" key="5">
    <source>
        <dbReference type="EMBL" id="KND59700.1"/>
    </source>
</evidence>
<sequence>MRPLRTAGWVMLLALAATGALSSCGGGSDDGSAYLDAPKIIIDSDFNTMGDDGQLFAMTTQLMGVGKVNLLGLCVVTGNDWLLQEEAEALKAVERMGVQTRVGVYGGANFPLQYDVTSIREQMRANPNGYFGAWMRTQPTQQSDLTPPPDGFATSTQLQPEAAADFIIDTVKRYPHQVTILEVGPPTNLATAVIEAPEIVPLIKQIIYMGGAMNVPGNANAVGELNWWFDPTAVRTLLQTTIPQTVIPLDVTNTVPLTESVYNSIVNPPTGQTAVTKVYASANAGAFATNTDLYDTLTISYFFNPVFATQTQSAYLDIDTTPGEDQGHVKVYPDMPQAGASPRKITYVTRFDNDNFFKFYVGLLTDPVPVMFH</sequence>
<name>A0A0L0MBR7_9BURK</name>
<dbReference type="PANTHER" id="PTHR12304">
    <property type="entry name" value="INOSINE-URIDINE PREFERRING NUCLEOSIDE HYDROLASE"/>
    <property type="match status" value="1"/>
</dbReference>
<evidence type="ECO:0000259" key="4">
    <source>
        <dbReference type="Pfam" id="PF01156"/>
    </source>
</evidence>
<gene>
    <name evidence="5" type="ORF">BVER_00469</name>
</gene>
<keyword evidence="2 5" id="KW-0326">Glycosidase</keyword>